<comment type="caution">
    <text evidence="3">The sequence shown here is derived from an EMBL/GenBank/DDBJ whole genome shotgun (WGS) entry which is preliminary data.</text>
</comment>
<dbReference type="AlphaFoldDB" id="A0A4Y9G0D0"/>
<dbReference type="CDD" id="cd00592">
    <property type="entry name" value="HTH_MerR-like"/>
    <property type="match status" value="1"/>
</dbReference>
<sequence length="233" mass="25170">MAAAAARDHASARKAPAGLLSIGQVLAKLTPEFPALTSSKLRFLEVQGIVTPQRTASGYRKFSPADLDRLRLALTLQRDHYLPLVKIRDYLDDVEAGRAPATPQVPPPSIHPAVRRHTRQELLSAAGAAPQLLNDAVSTGLMKAADSYDDHALALLRALVALSRHGIEPRHVRGMRQSAEREVALVESAMSALLRRTDAGSRAKASELAPELAARLDEVRSILVKDALSRLLP</sequence>
<dbReference type="Proteomes" id="UP000298358">
    <property type="component" value="Unassembled WGS sequence"/>
</dbReference>
<keyword evidence="1" id="KW-0238">DNA-binding</keyword>
<feature type="domain" description="HTH merR-type" evidence="2">
    <location>
        <begin position="41"/>
        <end position="93"/>
    </location>
</feature>
<accession>A0A4Y9G0D0</accession>
<dbReference type="InterPro" id="IPR047057">
    <property type="entry name" value="MerR_fam"/>
</dbReference>
<proteinExistence type="predicted"/>
<keyword evidence="4" id="KW-1185">Reference proteome</keyword>
<dbReference type="Gene3D" id="1.10.1660.10">
    <property type="match status" value="1"/>
</dbReference>
<dbReference type="SUPFAM" id="SSF46955">
    <property type="entry name" value="Putative DNA-binding domain"/>
    <property type="match status" value="1"/>
</dbReference>
<gene>
    <name evidence="3" type="ORF">E4U02_02480</name>
</gene>
<dbReference type="OrthoDB" id="3191171at2"/>
<dbReference type="PROSITE" id="PS50937">
    <property type="entry name" value="HTH_MERR_2"/>
    <property type="match status" value="1"/>
</dbReference>
<dbReference type="GO" id="GO:0003677">
    <property type="term" value="F:DNA binding"/>
    <property type="evidence" value="ECO:0007669"/>
    <property type="project" value="UniProtKB-KW"/>
</dbReference>
<evidence type="ECO:0000313" key="3">
    <source>
        <dbReference type="EMBL" id="TFU34143.1"/>
    </source>
</evidence>
<protein>
    <submittedName>
        <fullName evidence="3">MerR family transcriptional regulator</fullName>
    </submittedName>
</protein>
<dbReference type="InterPro" id="IPR009061">
    <property type="entry name" value="DNA-bd_dom_put_sf"/>
</dbReference>
<name>A0A4Y9G0D0_9MICO</name>
<reference evidence="3 4" key="1">
    <citation type="submission" date="2019-03" db="EMBL/GenBank/DDBJ databases">
        <title>Diversity of the mouse oral microbiome.</title>
        <authorList>
            <person name="Joseph S."/>
            <person name="Aduse-Opoku J."/>
            <person name="Curtis M."/>
            <person name="Wade W."/>
            <person name="Hashim A."/>
        </authorList>
    </citation>
    <scope>NUCLEOTIDE SEQUENCE [LARGE SCALE GENOMIC DNA]</scope>
    <source>
        <strain evidence="3 4">P1012</strain>
    </source>
</reference>
<dbReference type="RefSeq" id="WP_135112825.1">
    <property type="nucleotide sequence ID" value="NZ_JADGLL010000003.1"/>
</dbReference>
<organism evidence="3 4">
    <name type="scientific">Microbacterium paludicola</name>
    <dbReference type="NCBI Taxonomy" id="300019"/>
    <lineage>
        <taxon>Bacteria</taxon>
        <taxon>Bacillati</taxon>
        <taxon>Actinomycetota</taxon>
        <taxon>Actinomycetes</taxon>
        <taxon>Micrococcales</taxon>
        <taxon>Microbacteriaceae</taxon>
        <taxon>Microbacterium</taxon>
    </lineage>
</organism>
<dbReference type="InterPro" id="IPR000551">
    <property type="entry name" value="MerR-type_HTH_dom"/>
</dbReference>
<dbReference type="PANTHER" id="PTHR30204:SF89">
    <property type="entry name" value="HTH MERR-TYPE DOMAIN-CONTAINING PROTEIN"/>
    <property type="match status" value="1"/>
</dbReference>
<dbReference type="GO" id="GO:0003700">
    <property type="term" value="F:DNA-binding transcription factor activity"/>
    <property type="evidence" value="ECO:0007669"/>
    <property type="project" value="InterPro"/>
</dbReference>
<dbReference type="EMBL" id="SPQB01000003">
    <property type="protein sequence ID" value="TFU34143.1"/>
    <property type="molecule type" value="Genomic_DNA"/>
</dbReference>
<evidence type="ECO:0000256" key="1">
    <source>
        <dbReference type="ARBA" id="ARBA00023125"/>
    </source>
</evidence>
<dbReference type="Pfam" id="PF13411">
    <property type="entry name" value="MerR_1"/>
    <property type="match status" value="1"/>
</dbReference>
<evidence type="ECO:0000313" key="4">
    <source>
        <dbReference type="Proteomes" id="UP000298358"/>
    </source>
</evidence>
<dbReference type="PANTHER" id="PTHR30204">
    <property type="entry name" value="REDOX-CYCLING DRUG-SENSING TRANSCRIPTIONAL ACTIVATOR SOXR"/>
    <property type="match status" value="1"/>
</dbReference>
<dbReference type="SMART" id="SM00422">
    <property type="entry name" value="HTH_MERR"/>
    <property type="match status" value="1"/>
</dbReference>
<evidence type="ECO:0000259" key="2">
    <source>
        <dbReference type="PROSITE" id="PS50937"/>
    </source>
</evidence>